<proteinExistence type="predicted"/>
<feature type="domain" description="LicD/FKTN/FKRP nucleotidyltransferase" evidence="1">
    <location>
        <begin position="22"/>
        <end position="245"/>
    </location>
</feature>
<dbReference type="EMBL" id="CP032755">
    <property type="protein sequence ID" value="AYJ37264.1"/>
    <property type="molecule type" value="Genomic_DNA"/>
</dbReference>
<dbReference type="PANTHER" id="PTHR43404:SF2">
    <property type="entry name" value="LIPOPOLYSACCHARIDE CHOLINEPHOSPHOTRANSFERASE LICD"/>
    <property type="match status" value="1"/>
</dbReference>
<name>A0AAN1Q414_9LACO</name>
<dbReference type="Pfam" id="PF04991">
    <property type="entry name" value="LicD"/>
    <property type="match status" value="1"/>
</dbReference>
<reference evidence="2 3" key="1">
    <citation type="submission" date="2018-10" db="EMBL/GenBank/DDBJ databases">
        <title>Genome sequencing of Lactobacillus species.</title>
        <authorList>
            <person name="Baek C."/>
            <person name="Yi H."/>
        </authorList>
    </citation>
    <scope>NUCLEOTIDE SEQUENCE [LARGE SCALE GENOMIC DNA]</scope>
    <source>
        <strain evidence="2 3">DSM 16365</strain>
        <plasmid evidence="2 3">unnamed4</plasmid>
    </source>
</reference>
<evidence type="ECO:0000313" key="3">
    <source>
        <dbReference type="Proteomes" id="UP000281644"/>
    </source>
</evidence>
<dbReference type="InterPro" id="IPR007074">
    <property type="entry name" value="LicD/FKTN/FKRP_NTP_transf"/>
</dbReference>
<dbReference type="InterPro" id="IPR052942">
    <property type="entry name" value="LPS_cholinephosphotransferase"/>
</dbReference>
<dbReference type="AlphaFoldDB" id="A0AAN1Q414"/>
<accession>A0AAN1Q414</accession>
<geneLocation type="plasmid" evidence="2 3">
    <name>unnamed4</name>
</geneLocation>
<sequence>MTQLAKLHQVELEILKTIIHICDTATIPYFLIGGSLLGTIRHQGFIPWDDDIDVGFLRADYERFLKIAPDYLTAQETLITEDNTAEYGLAFAKIVAENTEISEAQNLPNRAVHSVYIDLFPFDKIPAQSLQRKVQYVQFKILTKAILERLHYGQVDGWQKRIVVNLINVCLAPFSVKTLKHWRYRTATHYEKQPDEDVINISSQYAYGHEIILKAEQNNFIQAPFENLSVQVLKDYDAILTRMYHDYLKLPPESEQKGKHLSTLVIDGEKIE</sequence>
<evidence type="ECO:0000259" key="1">
    <source>
        <dbReference type="Pfam" id="PF04991"/>
    </source>
</evidence>
<evidence type="ECO:0000313" key="2">
    <source>
        <dbReference type="EMBL" id="AYJ37264.1"/>
    </source>
</evidence>
<dbReference type="KEGG" id="larg:LPA65_16320"/>
<dbReference type="GO" id="GO:0009100">
    <property type="term" value="P:glycoprotein metabolic process"/>
    <property type="evidence" value="ECO:0007669"/>
    <property type="project" value="UniProtKB-ARBA"/>
</dbReference>
<protein>
    <submittedName>
        <fullName evidence="2">LicD family protein</fullName>
    </submittedName>
</protein>
<dbReference type="Proteomes" id="UP000281644">
    <property type="component" value="Plasmid unnamed4"/>
</dbReference>
<dbReference type="RefSeq" id="WP_057716916.1">
    <property type="nucleotide sequence ID" value="NZ_BJZD01000070.1"/>
</dbReference>
<keyword evidence="2" id="KW-0614">Plasmid</keyword>
<gene>
    <name evidence="2" type="ORF">LPA65_16320</name>
</gene>
<dbReference type="PANTHER" id="PTHR43404">
    <property type="entry name" value="LIPOPOLYSACCHARIDE CHOLINEPHOSPHOTRANSFERASE LICD"/>
    <property type="match status" value="1"/>
</dbReference>
<organism evidence="2 3">
    <name type="scientific">Lactiplantibacillus argentoratensis</name>
    <dbReference type="NCBI Taxonomy" id="271881"/>
    <lineage>
        <taxon>Bacteria</taxon>
        <taxon>Bacillati</taxon>
        <taxon>Bacillota</taxon>
        <taxon>Bacilli</taxon>
        <taxon>Lactobacillales</taxon>
        <taxon>Lactobacillaceae</taxon>
        <taxon>Lactiplantibacillus</taxon>
    </lineage>
</organism>